<evidence type="ECO:0000256" key="2">
    <source>
        <dbReference type="ARBA" id="ARBA00022490"/>
    </source>
</evidence>
<evidence type="ECO:0000313" key="8">
    <source>
        <dbReference type="Proteomes" id="UP001497525"/>
    </source>
</evidence>
<keyword evidence="5" id="KW-0106">Calcium</keyword>
<gene>
    <name evidence="7" type="ORF">CDAUBV1_LOCUS13507</name>
</gene>
<dbReference type="InterPro" id="IPR018247">
    <property type="entry name" value="EF_Hand_1_Ca_BS"/>
</dbReference>
<feature type="domain" description="EF-hand" evidence="6">
    <location>
        <begin position="6"/>
        <end position="41"/>
    </location>
</feature>
<dbReference type="SUPFAM" id="SSF47473">
    <property type="entry name" value="EF-hand"/>
    <property type="match status" value="1"/>
</dbReference>
<evidence type="ECO:0000256" key="1">
    <source>
        <dbReference type="ARBA" id="ARBA00004496"/>
    </source>
</evidence>
<sequence length="175" mass="20285">MYPRGVNSQTIQRIFQRADTNRNGSIDAHELQRALSNGINTEFNMHTVQMMIAMFDRDFNGTIECNEFEALFNYIQRWRDCFMRFDTDRSGTIDAGELSVALQSFGYTLSPNFTRMMIARFDRTHRGVVAFDDFVYACICLQQLTNAFRPYDLRGNGWAQMSFEQFLSAAFSVIV</sequence>
<reference evidence="7" key="1">
    <citation type="submission" date="2024-06" db="EMBL/GenBank/DDBJ databases">
        <authorList>
            <person name="Liu X."/>
            <person name="Lenzi L."/>
            <person name="Haldenby T S."/>
            <person name="Uol C."/>
        </authorList>
    </citation>
    <scope>NUCLEOTIDE SEQUENCE</scope>
</reference>
<evidence type="ECO:0000256" key="4">
    <source>
        <dbReference type="ARBA" id="ARBA00022737"/>
    </source>
</evidence>
<evidence type="ECO:0000256" key="3">
    <source>
        <dbReference type="ARBA" id="ARBA00022723"/>
    </source>
</evidence>
<evidence type="ECO:0000256" key="5">
    <source>
        <dbReference type="ARBA" id="ARBA00022837"/>
    </source>
</evidence>
<dbReference type="EMBL" id="CAXLJL010000512">
    <property type="protein sequence ID" value="CAL5138692.1"/>
    <property type="molecule type" value="Genomic_DNA"/>
</dbReference>
<organism evidence="7 8">
    <name type="scientific">Calicophoron daubneyi</name>
    <name type="common">Rumen fluke</name>
    <name type="synonym">Paramphistomum daubneyi</name>
    <dbReference type="NCBI Taxonomy" id="300641"/>
    <lineage>
        <taxon>Eukaryota</taxon>
        <taxon>Metazoa</taxon>
        <taxon>Spiralia</taxon>
        <taxon>Lophotrochozoa</taxon>
        <taxon>Platyhelminthes</taxon>
        <taxon>Trematoda</taxon>
        <taxon>Digenea</taxon>
        <taxon>Plagiorchiida</taxon>
        <taxon>Pronocephalata</taxon>
        <taxon>Paramphistomoidea</taxon>
        <taxon>Paramphistomidae</taxon>
        <taxon>Calicophoron</taxon>
    </lineage>
</organism>
<dbReference type="InterPro" id="IPR011992">
    <property type="entry name" value="EF-hand-dom_pair"/>
</dbReference>
<protein>
    <recommendedName>
        <fullName evidence="6">EF-hand domain-containing protein</fullName>
    </recommendedName>
</protein>
<dbReference type="GO" id="GO:0005737">
    <property type="term" value="C:cytoplasm"/>
    <property type="evidence" value="ECO:0007669"/>
    <property type="project" value="UniProtKB-SubCell"/>
</dbReference>
<name>A0AAV2TQG6_CALDB</name>
<feature type="domain" description="EF-hand" evidence="6">
    <location>
        <begin position="73"/>
        <end position="108"/>
    </location>
</feature>
<evidence type="ECO:0000259" key="6">
    <source>
        <dbReference type="PROSITE" id="PS50222"/>
    </source>
</evidence>
<dbReference type="PROSITE" id="PS00018">
    <property type="entry name" value="EF_HAND_1"/>
    <property type="match status" value="2"/>
</dbReference>
<dbReference type="Pfam" id="PF13499">
    <property type="entry name" value="EF-hand_7"/>
    <property type="match status" value="2"/>
</dbReference>
<dbReference type="GO" id="GO:0048306">
    <property type="term" value="F:calcium-dependent protein binding"/>
    <property type="evidence" value="ECO:0007669"/>
    <property type="project" value="UniProtKB-ARBA"/>
</dbReference>
<accession>A0AAV2TQG6</accession>
<keyword evidence="2" id="KW-0963">Cytoplasm</keyword>
<dbReference type="PANTHER" id="PTHR46212">
    <property type="entry name" value="PEFLIN"/>
    <property type="match status" value="1"/>
</dbReference>
<keyword evidence="4" id="KW-0677">Repeat</keyword>
<dbReference type="GO" id="GO:0005509">
    <property type="term" value="F:calcium ion binding"/>
    <property type="evidence" value="ECO:0007669"/>
    <property type="project" value="InterPro"/>
</dbReference>
<proteinExistence type="predicted"/>
<dbReference type="SMART" id="SM00054">
    <property type="entry name" value="EFh"/>
    <property type="match status" value="4"/>
</dbReference>
<evidence type="ECO:0000313" key="7">
    <source>
        <dbReference type="EMBL" id="CAL5138692.1"/>
    </source>
</evidence>
<comment type="subcellular location">
    <subcellularLocation>
        <location evidence="1">Cytoplasm</location>
    </subcellularLocation>
</comment>
<dbReference type="PROSITE" id="PS50222">
    <property type="entry name" value="EF_HAND_2"/>
    <property type="match status" value="2"/>
</dbReference>
<dbReference type="InterPro" id="IPR051426">
    <property type="entry name" value="Peflin/Sorcin_CaBP"/>
</dbReference>
<dbReference type="AlphaFoldDB" id="A0AAV2TQG6"/>
<dbReference type="InterPro" id="IPR002048">
    <property type="entry name" value="EF_hand_dom"/>
</dbReference>
<dbReference type="CDD" id="cd16180">
    <property type="entry name" value="EFh_PEF_Group_I"/>
    <property type="match status" value="1"/>
</dbReference>
<dbReference type="PANTHER" id="PTHR46212:SF3">
    <property type="entry name" value="GH27120P"/>
    <property type="match status" value="1"/>
</dbReference>
<dbReference type="Gene3D" id="1.10.238.10">
    <property type="entry name" value="EF-hand"/>
    <property type="match status" value="1"/>
</dbReference>
<comment type="caution">
    <text evidence="7">The sequence shown here is derived from an EMBL/GenBank/DDBJ whole genome shotgun (WGS) entry which is preliminary data.</text>
</comment>
<dbReference type="Proteomes" id="UP001497525">
    <property type="component" value="Unassembled WGS sequence"/>
</dbReference>
<keyword evidence="3" id="KW-0479">Metal-binding</keyword>